<accession>H5WZQ0</accession>
<dbReference type="HOGENOM" id="CLU_026974_12_0_11"/>
<feature type="region of interest" description="Disordered" evidence="2">
    <location>
        <begin position="315"/>
        <end position="344"/>
    </location>
</feature>
<dbReference type="Pfam" id="PF13343">
    <property type="entry name" value="SBP_bac_6"/>
    <property type="match status" value="1"/>
</dbReference>
<dbReference type="EMBL" id="CM001439">
    <property type="protein sequence ID" value="EHR50782.1"/>
    <property type="molecule type" value="Genomic_DNA"/>
</dbReference>
<dbReference type="eggNOG" id="COG1840">
    <property type="taxonomic scope" value="Bacteria"/>
</dbReference>
<sequence length="344" mass="35789">MNKITRRSVVLGAAVALAAGLAGCGGGPSAGEGTAEVTDPALKELVAAAREEGTLTLYGIPDEQVLRAVAEKFTELYGVQVRPVRLVSADLAQRFSSEADAKAPASDAILLTYSPFYAEALQKNWLTPLSSAGIPGYPENYPADYLAQDGDVAIVSLVPTSMVYNTDTVTQAPSSWQAYADPRYRGKLAMADPATSPANLAFWHLMRQNYGDDFLRGVAANNPAWQNSAVPGTQAVAAGEFALGHPGVEAIVRNLRESGAPVDTTIPGPTTGPEIGLGLTAGSEHPNAAKLFAHFLLSEEGSGLLAEVSGAGSPYGKGLPQGFERPAAVSPEQAAQLKQLLSSQ</sequence>
<dbReference type="PROSITE" id="PS51257">
    <property type="entry name" value="PROKAR_LIPOPROTEIN"/>
    <property type="match status" value="1"/>
</dbReference>
<keyword evidence="5" id="KW-1185">Reference proteome</keyword>
<evidence type="ECO:0000256" key="1">
    <source>
        <dbReference type="ARBA" id="ARBA00022729"/>
    </source>
</evidence>
<dbReference type="AlphaFoldDB" id="H5WZQ0"/>
<protein>
    <submittedName>
        <fullName evidence="4">ABC-type Fe3+ transport system, periplasmic component</fullName>
    </submittedName>
</protein>
<dbReference type="PROSITE" id="PS51318">
    <property type="entry name" value="TAT"/>
    <property type="match status" value="1"/>
</dbReference>
<feature type="compositionally biased region" description="Low complexity" evidence="2">
    <location>
        <begin position="333"/>
        <end position="344"/>
    </location>
</feature>
<dbReference type="OrthoDB" id="366726at2"/>
<keyword evidence="1 3" id="KW-0732">Signal</keyword>
<dbReference type="STRING" id="882083.SacmaDRAFT_2539"/>
<dbReference type="RefSeq" id="WP_009154167.1">
    <property type="nucleotide sequence ID" value="NZ_CM001439.1"/>
</dbReference>
<organism evidence="4 5">
    <name type="scientific">Saccharomonospora marina XMU15</name>
    <dbReference type="NCBI Taxonomy" id="882083"/>
    <lineage>
        <taxon>Bacteria</taxon>
        <taxon>Bacillati</taxon>
        <taxon>Actinomycetota</taxon>
        <taxon>Actinomycetes</taxon>
        <taxon>Pseudonocardiales</taxon>
        <taxon>Pseudonocardiaceae</taxon>
        <taxon>Saccharomonospora</taxon>
    </lineage>
</organism>
<evidence type="ECO:0000313" key="4">
    <source>
        <dbReference type="EMBL" id="EHR50782.1"/>
    </source>
</evidence>
<dbReference type="Proteomes" id="UP000004926">
    <property type="component" value="Chromosome"/>
</dbReference>
<proteinExistence type="predicted"/>
<dbReference type="InterPro" id="IPR006311">
    <property type="entry name" value="TAT_signal"/>
</dbReference>
<evidence type="ECO:0000256" key="2">
    <source>
        <dbReference type="SAM" id="MobiDB-lite"/>
    </source>
</evidence>
<name>H5WZQ0_9PSEU</name>
<dbReference type="GO" id="GO:0030288">
    <property type="term" value="C:outer membrane-bounded periplasmic space"/>
    <property type="evidence" value="ECO:0007669"/>
    <property type="project" value="TreeGrafter"/>
</dbReference>
<dbReference type="GO" id="GO:0030976">
    <property type="term" value="F:thiamine pyrophosphate binding"/>
    <property type="evidence" value="ECO:0007669"/>
    <property type="project" value="TreeGrafter"/>
</dbReference>
<evidence type="ECO:0000313" key="5">
    <source>
        <dbReference type="Proteomes" id="UP000004926"/>
    </source>
</evidence>
<feature type="signal peptide" evidence="3">
    <location>
        <begin position="1"/>
        <end position="18"/>
    </location>
</feature>
<reference evidence="4 5" key="1">
    <citation type="journal article" date="2012" name="Stand. Genomic Sci.">
        <title>Genome sequence of the ocean sediment bacterium Saccharomonospora marina type strain (XMU15(T)).</title>
        <authorList>
            <person name="Klenk H.P."/>
            <person name="Lu M."/>
            <person name="Lucas S."/>
            <person name="Lapidus A."/>
            <person name="Copeland A."/>
            <person name="Pitluck S."/>
            <person name="Goodwin L.A."/>
            <person name="Han C."/>
            <person name="Tapia R."/>
            <person name="Brambilla E.M."/>
            <person name="Potter G."/>
            <person name="Land M."/>
            <person name="Ivanova N."/>
            <person name="Rohde M."/>
            <person name="Goker M."/>
            <person name="Detter J.C."/>
            <person name="Li W.J."/>
            <person name="Kyrpides N.C."/>
            <person name="Woyke T."/>
        </authorList>
    </citation>
    <scope>NUCLEOTIDE SEQUENCE [LARGE SCALE GENOMIC DNA]</scope>
    <source>
        <strain evidence="4 5">XMU15</strain>
    </source>
</reference>
<evidence type="ECO:0000256" key="3">
    <source>
        <dbReference type="SAM" id="SignalP"/>
    </source>
</evidence>
<feature type="chain" id="PRO_5039175094" evidence="3">
    <location>
        <begin position="19"/>
        <end position="344"/>
    </location>
</feature>
<dbReference type="PANTHER" id="PTHR30006:SF2">
    <property type="entry name" value="ABC TRANSPORTER SUBSTRATE-BINDING PROTEIN"/>
    <property type="match status" value="1"/>
</dbReference>
<gene>
    <name evidence="4" type="ORF">SacmaDRAFT_2539</name>
</gene>
<dbReference type="SUPFAM" id="SSF53850">
    <property type="entry name" value="Periplasmic binding protein-like II"/>
    <property type="match status" value="1"/>
</dbReference>
<dbReference type="Gene3D" id="3.40.190.10">
    <property type="entry name" value="Periplasmic binding protein-like II"/>
    <property type="match status" value="2"/>
</dbReference>
<dbReference type="GO" id="GO:0030975">
    <property type="term" value="F:thiamine binding"/>
    <property type="evidence" value="ECO:0007669"/>
    <property type="project" value="TreeGrafter"/>
</dbReference>
<dbReference type="GO" id="GO:0015888">
    <property type="term" value="P:thiamine transport"/>
    <property type="evidence" value="ECO:0007669"/>
    <property type="project" value="TreeGrafter"/>
</dbReference>
<dbReference type="PANTHER" id="PTHR30006">
    <property type="entry name" value="THIAMINE-BINDING PERIPLASMIC PROTEIN-RELATED"/>
    <property type="match status" value="1"/>
</dbReference>